<gene>
    <name evidence="1" type="ORF">MGAL_10B028170</name>
</gene>
<sequence length="97" mass="11091">MAYAYRRKNTQQILVRSVLGESDIFCLCMETLHKRSLQEMTRQTESPVSLLSLLNNYNNNDSTISQLPDPVTPLESSPVIPMYTAVPIDKFYYSKGK</sequence>
<keyword evidence="2" id="KW-1185">Reference proteome</keyword>
<organism evidence="1 2">
    <name type="scientific">Mytilus galloprovincialis</name>
    <name type="common">Mediterranean mussel</name>
    <dbReference type="NCBI Taxonomy" id="29158"/>
    <lineage>
        <taxon>Eukaryota</taxon>
        <taxon>Metazoa</taxon>
        <taxon>Spiralia</taxon>
        <taxon>Lophotrochozoa</taxon>
        <taxon>Mollusca</taxon>
        <taxon>Bivalvia</taxon>
        <taxon>Autobranchia</taxon>
        <taxon>Pteriomorphia</taxon>
        <taxon>Mytilida</taxon>
        <taxon>Mytiloidea</taxon>
        <taxon>Mytilidae</taxon>
        <taxon>Mytilinae</taxon>
        <taxon>Mytilus</taxon>
    </lineage>
</organism>
<evidence type="ECO:0000313" key="1">
    <source>
        <dbReference type="EMBL" id="VDH94681.1"/>
    </source>
</evidence>
<evidence type="ECO:0000313" key="2">
    <source>
        <dbReference type="Proteomes" id="UP000596742"/>
    </source>
</evidence>
<protein>
    <submittedName>
        <fullName evidence="1">Uncharacterized protein</fullName>
    </submittedName>
</protein>
<dbReference type="AlphaFoldDB" id="A0A8B6BTR4"/>
<name>A0A8B6BTR4_MYTGA</name>
<comment type="caution">
    <text evidence="1">The sequence shown here is derived from an EMBL/GenBank/DDBJ whole genome shotgun (WGS) entry which is preliminary data.</text>
</comment>
<accession>A0A8B6BTR4</accession>
<reference evidence="1" key="1">
    <citation type="submission" date="2018-11" db="EMBL/GenBank/DDBJ databases">
        <authorList>
            <person name="Alioto T."/>
            <person name="Alioto T."/>
        </authorList>
    </citation>
    <scope>NUCLEOTIDE SEQUENCE</scope>
</reference>
<dbReference type="Proteomes" id="UP000596742">
    <property type="component" value="Unassembled WGS sequence"/>
</dbReference>
<proteinExistence type="predicted"/>
<dbReference type="EMBL" id="UYJE01000634">
    <property type="protein sequence ID" value="VDH94681.1"/>
    <property type="molecule type" value="Genomic_DNA"/>
</dbReference>